<feature type="transmembrane region" description="Helical" evidence="7">
    <location>
        <begin position="156"/>
        <end position="180"/>
    </location>
</feature>
<reference evidence="10" key="1">
    <citation type="submission" date="2021-01" db="EMBL/GenBank/DDBJ databases">
        <authorList>
            <person name="Corre E."/>
            <person name="Pelletier E."/>
            <person name="Niang G."/>
            <person name="Scheremetjew M."/>
            <person name="Finn R."/>
            <person name="Kale V."/>
            <person name="Holt S."/>
            <person name="Cochrane G."/>
            <person name="Meng A."/>
            <person name="Brown T."/>
            <person name="Cohen L."/>
        </authorList>
    </citation>
    <scope>NUCLEOTIDE SEQUENCE</scope>
    <source>
        <strain evidence="10">CCMP1756</strain>
    </source>
</reference>
<keyword evidence="4 7" id="KW-1133">Transmembrane helix</keyword>
<proteinExistence type="inferred from homology"/>
<evidence type="ECO:0000256" key="3">
    <source>
        <dbReference type="ARBA" id="ARBA00022692"/>
    </source>
</evidence>
<comment type="catalytic activity">
    <reaction evidence="7">
        <text>L-cysteinyl-[protein] + hexadecanoyl-CoA = S-hexadecanoyl-L-cysteinyl-[protein] + CoA</text>
        <dbReference type="Rhea" id="RHEA:36683"/>
        <dbReference type="Rhea" id="RHEA-COMP:10131"/>
        <dbReference type="Rhea" id="RHEA-COMP:11032"/>
        <dbReference type="ChEBI" id="CHEBI:29950"/>
        <dbReference type="ChEBI" id="CHEBI:57287"/>
        <dbReference type="ChEBI" id="CHEBI:57379"/>
        <dbReference type="ChEBI" id="CHEBI:74151"/>
        <dbReference type="EC" id="2.3.1.225"/>
    </reaction>
</comment>
<dbReference type="PROSITE" id="PS50216">
    <property type="entry name" value="DHHC"/>
    <property type="match status" value="1"/>
</dbReference>
<reference evidence="11" key="2">
    <citation type="submission" date="2021-11" db="EMBL/GenBank/DDBJ databases">
        <authorList>
            <consortium name="Genoscope - CEA"/>
            <person name="William W."/>
        </authorList>
    </citation>
    <scope>NUCLEOTIDE SEQUENCE</scope>
</reference>
<evidence type="ECO:0000256" key="6">
    <source>
        <dbReference type="ARBA" id="ARBA00023315"/>
    </source>
</evidence>
<evidence type="ECO:0000256" key="7">
    <source>
        <dbReference type="RuleBase" id="RU079119"/>
    </source>
</evidence>
<name>A0A7S4E561_9STRA</name>
<keyword evidence="3 7" id="KW-0812">Transmembrane</keyword>
<evidence type="ECO:0000259" key="9">
    <source>
        <dbReference type="Pfam" id="PF01529"/>
    </source>
</evidence>
<gene>
    <name evidence="10" type="ORF">PCAL00307_LOCUS5648</name>
    <name evidence="11" type="ORF">PECAL_2P06360</name>
</gene>
<feature type="region of interest" description="Disordered" evidence="8">
    <location>
        <begin position="306"/>
        <end position="337"/>
    </location>
</feature>
<evidence type="ECO:0000313" key="12">
    <source>
        <dbReference type="Proteomes" id="UP000789595"/>
    </source>
</evidence>
<keyword evidence="2 7" id="KW-0808">Transferase</keyword>
<evidence type="ECO:0000256" key="4">
    <source>
        <dbReference type="ARBA" id="ARBA00022989"/>
    </source>
</evidence>
<evidence type="ECO:0000256" key="5">
    <source>
        <dbReference type="ARBA" id="ARBA00023136"/>
    </source>
</evidence>
<feature type="transmembrane region" description="Helical" evidence="7">
    <location>
        <begin position="49"/>
        <end position="69"/>
    </location>
</feature>
<comment type="domain">
    <text evidence="7">The DHHC domain is required for palmitoyltransferase activity.</text>
</comment>
<dbReference type="EC" id="2.3.1.225" evidence="7"/>
<evidence type="ECO:0000256" key="2">
    <source>
        <dbReference type="ARBA" id="ARBA00022679"/>
    </source>
</evidence>
<dbReference type="GO" id="GO:0016020">
    <property type="term" value="C:membrane"/>
    <property type="evidence" value="ECO:0007669"/>
    <property type="project" value="UniProtKB-SubCell"/>
</dbReference>
<dbReference type="InterPro" id="IPR039859">
    <property type="entry name" value="PFA4/ZDH16/20/ERF2-like"/>
</dbReference>
<dbReference type="InterPro" id="IPR001594">
    <property type="entry name" value="Palmitoyltrfase_DHHC"/>
</dbReference>
<sequence>MPRPLLGTGADARYWLCLDVCGLCCAILSQVVILFSVSSILHDLYRHGVGITGLLNAIVCLTLGGMASLSHLKAMLSDPGAVPRAAAPLARDEERARLAASAASGYRSRAKGWCHRCASYKPPRAHHDSVTNRCIVKMDHYCPWTNNAIGVLNHKFFILFIGYTFALCIHSMVVIVQLTYAAPRLPKMNRQQRRQERYDDDATIELAKQSFNPGKLGTILVAFCALLFGLFTACMLADQWSVLRTNVAKIDRLKGEETECASDVNEVFGGRSRGFRYDWLLPTAPVFPESVRDDIMGYRLADKRSMSGDLEGGDEEASFDHPQDEDFKRRATAKPSP</sequence>
<dbReference type="OrthoDB" id="331948at2759"/>
<dbReference type="EMBL" id="CAKKNE010000002">
    <property type="protein sequence ID" value="CAH0367604.1"/>
    <property type="molecule type" value="Genomic_DNA"/>
</dbReference>
<dbReference type="Proteomes" id="UP000789595">
    <property type="component" value="Unassembled WGS sequence"/>
</dbReference>
<dbReference type="AlphaFoldDB" id="A0A7S4E561"/>
<evidence type="ECO:0000313" key="10">
    <source>
        <dbReference type="EMBL" id="CAE0690213.1"/>
    </source>
</evidence>
<dbReference type="GO" id="GO:0019706">
    <property type="term" value="F:protein-cysteine S-palmitoyltransferase activity"/>
    <property type="evidence" value="ECO:0007669"/>
    <property type="project" value="UniProtKB-EC"/>
</dbReference>
<dbReference type="Pfam" id="PF01529">
    <property type="entry name" value="DHHC"/>
    <property type="match status" value="1"/>
</dbReference>
<feature type="transmembrane region" description="Helical" evidence="7">
    <location>
        <begin position="12"/>
        <end position="37"/>
    </location>
</feature>
<feature type="transmembrane region" description="Helical" evidence="7">
    <location>
        <begin position="216"/>
        <end position="237"/>
    </location>
</feature>
<keyword evidence="6 7" id="KW-0012">Acyltransferase</keyword>
<evidence type="ECO:0000256" key="8">
    <source>
        <dbReference type="SAM" id="MobiDB-lite"/>
    </source>
</evidence>
<evidence type="ECO:0000256" key="1">
    <source>
        <dbReference type="ARBA" id="ARBA00004141"/>
    </source>
</evidence>
<dbReference type="PANTHER" id="PTHR12246">
    <property type="entry name" value="PALMITOYLTRANSFERASE ZDHHC16"/>
    <property type="match status" value="1"/>
</dbReference>
<keyword evidence="12" id="KW-1185">Reference proteome</keyword>
<organism evidence="10">
    <name type="scientific">Pelagomonas calceolata</name>
    <dbReference type="NCBI Taxonomy" id="35677"/>
    <lineage>
        <taxon>Eukaryota</taxon>
        <taxon>Sar</taxon>
        <taxon>Stramenopiles</taxon>
        <taxon>Ochrophyta</taxon>
        <taxon>Pelagophyceae</taxon>
        <taxon>Pelagomonadales</taxon>
        <taxon>Pelagomonadaceae</taxon>
        <taxon>Pelagomonas</taxon>
    </lineage>
</organism>
<protein>
    <recommendedName>
        <fullName evidence="7">Palmitoyltransferase</fullName>
        <ecNumber evidence="7">2.3.1.225</ecNumber>
    </recommendedName>
</protein>
<accession>A0A7S4E561</accession>
<feature type="domain" description="Palmitoyltransferase DHHC" evidence="9">
    <location>
        <begin position="111"/>
        <end position="254"/>
    </location>
</feature>
<keyword evidence="5 7" id="KW-0472">Membrane</keyword>
<evidence type="ECO:0000313" key="11">
    <source>
        <dbReference type="EMBL" id="CAH0367604.1"/>
    </source>
</evidence>
<comment type="subcellular location">
    <subcellularLocation>
        <location evidence="1">Membrane</location>
        <topology evidence="1">Multi-pass membrane protein</topology>
    </subcellularLocation>
</comment>
<dbReference type="EMBL" id="HBIW01006755">
    <property type="protein sequence ID" value="CAE0690213.1"/>
    <property type="molecule type" value="Transcribed_RNA"/>
</dbReference>
<feature type="compositionally biased region" description="Basic and acidic residues" evidence="8">
    <location>
        <begin position="318"/>
        <end position="329"/>
    </location>
</feature>
<comment type="similarity">
    <text evidence="7">Belongs to the DHHC palmitoyltransferase family.</text>
</comment>